<feature type="transmembrane region" description="Helical" evidence="1">
    <location>
        <begin position="21"/>
        <end position="37"/>
    </location>
</feature>
<keyword evidence="1" id="KW-1133">Transmembrane helix</keyword>
<protein>
    <submittedName>
        <fullName evidence="2">Uncharacterized protein</fullName>
    </submittedName>
</protein>
<reference evidence="2" key="2">
    <citation type="journal article" date="2015" name="Fish Shellfish Immunol.">
        <title>Early steps in the European eel (Anguilla anguilla)-Vibrio vulnificus interaction in the gills: Role of the RtxA13 toxin.</title>
        <authorList>
            <person name="Callol A."/>
            <person name="Pajuelo D."/>
            <person name="Ebbesson L."/>
            <person name="Teles M."/>
            <person name="MacKenzie S."/>
            <person name="Amaro C."/>
        </authorList>
    </citation>
    <scope>NUCLEOTIDE SEQUENCE</scope>
</reference>
<dbReference type="EMBL" id="GBXM01019650">
    <property type="protein sequence ID" value="JAH88927.1"/>
    <property type="molecule type" value="Transcribed_RNA"/>
</dbReference>
<proteinExistence type="predicted"/>
<name>A0A0E9WF05_ANGAN</name>
<keyword evidence="1" id="KW-0472">Membrane</keyword>
<keyword evidence="1" id="KW-0812">Transmembrane</keyword>
<sequence length="38" mass="4414">MRTNYLHLNSQYFIPPLRTSKVLYIGCGGIGLWVYILL</sequence>
<dbReference type="AlphaFoldDB" id="A0A0E9WF05"/>
<evidence type="ECO:0000256" key="1">
    <source>
        <dbReference type="SAM" id="Phobius"/>
    </source>
</evidence>
<reference evidence="2" key="1">
    <citation type="submission" date="2014-11" db="EMBL/GenBank/DDBJ databases">
        <authorList>
            <person name="Amaro Gonzalez C."/>
        </authorList>
    </citation>
    <scope>NUCLEOTIDE SEQUENCE</scope>
</reference>
<evidence type="ECO:0000313" key="2">
    <source>
        <dbReference type="EMBL" id="JAH88927.1"/>
    </source>
</evidence>
<organism evidence="2">
    <name type="scientific">Anguilla anguilla</name>
    <name type="common">European freshwater eel</name>
    <name type="synonym">Muraena anguilla</name>
    <dbReference type="NCBI Taxonomy" id="7936"/>
    <lineage>
        <taxon>Eukaryota</taxon>
        <taxon>Metazoa</taxon>
        <taxon>Chordata</taxon>
        <taxon>Craniata</taxon>
        <taxon>Vertebrata</taxon>
        <taxon>Euteleostomi</taxon>
        <taxon>Actinopterygii</taxon>
        <taxon>Neopterygii</taxon>
        <taxon>Teleostei</taxon>
        <taxon>Anguilliformes</taxon>
        <taxon>Anguillidae</taxon>
        <taxon>Anguilla</taxon>
    </lineage>
</organism>
<accession>A0A0E9WF05</accession>